<gene>
    <name evidence="1" type="ORF">NQ176_g5517</name>
</gene>
<organism evidence="1 2">
    <name type="scientific">Zarea fungicola</name>
    <dbReference type="NCBI Taxonomy" id="93591"/>
    <lineage>
        <taxon>Eukaryota</taxon>
        <taxon>Fungi</taxon>
        <taxon>Dikarya</taxon>
        <taxon>Ascomycota</taxon>
        <taxon>Pezizomycotina</taxon>
        <taxon>Sordariomycetes</taxon>
        <taxon>Hypocreomycetidae</taxon>
        <taxon>Hypocreales</taxon>
        <taxon>Cordycipitaceae</taxon>
        <taxon>Zarea</taxon>
    </lineage>
</organism>
<proteinExistence type="predicted"/>
<protein>
    <submittedName>
        <fullName evidence="1">Uncharacterized protein</fullName>
    </submittedName>
</protein>
<dbReference type="Proteomes" id="UP001143910">
    <property type="component" value="Unassembled WGS sequence"/>
</dbReference>
<keyword evidence="2" id="KW-1185">Reference proteome</keyword>
<evidence type="ECO:0000313" key="1">
    <source>
        <dbReference type="EMBL" id="KAJ2975441.1"/>
    </source>
</evidence>
<reference evidence="1" key="1">
    <citation type="submission" date="2022-08" db="EMBL/GenBank/DDBJ databases">
        <title>Genome Sequence of Lecanicillium fungicola.</title>
        <authorList>
            <person name="Buettner E."/>
        </authorList>
    </citation>
    <scope>NUCLEOTIDE SEQUENCE</scope>
    <source>
        <strain evidence="1">Babe33</strain>
    </source>
</reference>
<evidence type="ECO:0000313" key="2">
    <source>
        <dbReference type="Proteomes" id="UP001143910"/>
    </source>
</evidence>
<name>A0ACC1N9Z0_9HYPO</name>
<sequence length="323" mass="35581">MAEVLGVVSAATQLASLCGSILSLLKKIKSWPSTLQSYNIQLRDISLLSISIAHNPLLQTLEIESLTQSLLALISKANLSSLLQRHKVFRGLYLLFKEQDLLDTLTAVERQKLSLCLSIEQIQSVALYEIRTDIQSMSFEKQNIGKKRTDVNKSSEQTQLVMADSKPERCPEGSDTTIVNFSDPLKSFNDQRLVKRDTCPMKLQGIIENVQYEGNGLQRVGATYLTPSSCLADSSNTTQISNIEYRGNGKQDVGTSIRSMETSPAGFDIGQLLGQVRGVRKWDSDGEVAISNSGTAKSTSSQFVGVSYTVITKEQYEKEARGE</sequence>
<comment type="caution">
    <text evidence="1">The sequence shown here is derived from an EMBL/GenBank/DDBJ whole genome shotgun (WGS) entry which is preliminary data.</text>
</comment>
<accession>A0ACC1N9Z0</accession>
<dbReference type="EMBL" id="JANJQO010000707">
    <property type="protein sequence ID" value="KAJ2975441.1"/>
    <property type="molecule type" value="Genomic_DNA"/>
</dbReference>